<dbReference type="PANTHER" id="PTHR30212">
    <property type="entry name" value="PROTEIN YIIM"/>
    <property type="match status" value="1"/>
</dbReference>
<gene>
    <name evidence="2" type="ORF">J2X07_002853</name>
</gene>
<evidence type="ECO:0000259" key="1">
    <source>
        <dbReference type="PROSITE" id="PS51340"/>
    </source>
</evidence>
<dbReference type="InterPro" id="IPR052353">
    <property type="entry name" value="Benzoxazolinone_Detox_Enz"/>
</dbReference>
<dbReference type="PANTHER" id="PTHR30212:SF2">
    <property type="entry name" value="PROTEIN YIIM"/>
    <property type="match status" value="1"/>
</dbReference>
<evidence type="ECO:0000313" key="2">
    <source>
        <dbReference type="EMBL" id="MDR7073863.1"/>
    </source>
</evidence>
<organism evidence="2 3">
    <name type="scientific">Fictibacillus barbaricus</name>
    <dbReference type="NCBI Taxonomy" id="182136"/>
    <lineage>
        <taxon>Bacteria</taxon>
        <taxon>Bacillati</taxon>
        <taxon>Bacillota</taxon>
        <taxon>Bacilli</taxon>
        <taxon>Bacillales</taxon>
        <taxon>Fictibacillaceae</taxon>
        <taxon>Fictibacillus</taxon>
    </lineage>
</organism>
<dbReference type="InterPro" id="IPR005302">
    <property type="entry name" value="MoCF_Sase_C"/>
</dbReference>
<dbReference type="Pfam" id="PF03473">
    <property type="entry name" value="MOSC"/>
    <property type="match status" value="1"/>
</dbReference>
<dbReference type="Gene3D" id="2.40.33.20">
    <property type="entry name" value="PK beta-barrel domain-like"/>
    <property type="match status" value="1"/>
</dbReference>
<feature type="domain" description="MOSC" evidence="1">
    <location>
        <begin position="30"/>
        <end position="166"/>
    </location>
</feature>
<evidence type="ECO:0000313" key="3">
    <source>
        <dbReference type="Proteomes" id="UP001258181"/>
    </source>
</evidence>
<dbReference type="Proteomes" id="UP001258181">
    <property type="component" value="Unassembled WGS sequence"/>
</dbReference>
<comment type="caution">
    <text evidence="2">The sequence shown here is derived from an EMBL/GenBank/DDBJ whole genome shotgun (WGS) entry which is preliminary data.</text>
</comment>
<dbReference type="PROSITE" id="PS51340">
    <property type="entry name" value="MOSC"/>
    <property type="match status" value="1"/>
</dbReference>
<reference evidence="2 3" key="1">
    <citation type="submission" date="2023-07" db="EMBL/GenBank/DDBJ databases">
        <title>Sorghum-associated microbial communities from plants grown in Nebraska, USA.</title>
        <authorList>
            <person name="Schachtman D."/>
        </authorList>
    </citation>
    <scope>NUCLEOTIDE SEQUENCE [LARGE SCALE GENOMIC DNA]</scope>
    <source>
        <strain evidence="2 3">BE211</strain>
    </source>
</reference>
<protein>
    <submittedName>
        <fullName evidence="2">MOSC domain-containing protein YiiM</fullName>
    </submittedName>
</protein>
<accession>A0ABU1U317</accession>
<dbReference type="RefSeq" id="WP_310259868.1">
    <property type="nucleotide sequence ID" value="NZ_JAVDWA010000005.1"/>
</dbReference>
<sequence length="215" mass="24392">MRGKVVSLNVSLPVHVEASGHTFFTGYNKKPQQEPVFLHKTHFEGDGQGDIVHHGGLDQAVCVYPFEHYEKWNNEFQLRSPLAVPSFGENITPSGFLEDVVCIGDILQMGQAVVQITQPRQPCHTLACILNRPDMIKKVVQTGRTGYYLRVLQEGLVRADDEIVLIEKHPIDITLTESNQIKYGFEKDPEKIKRLIEVKELAEDMRQSLLKKSEN</sequence>
<dbReference type="InterPro" id="IPR011037">
    <property type="entry name" value="Pyrv_Knase-like_insert_dom_sf"/>
</dbReference>
<dbReference type="EMBL" id="JAVDWA010000005">
    <property type="protein sequence ID" value="MDR7073863.1"/>
    <property type="molecule type" value="Genomic_DNA"/>
</dbReference>
<proteinExistence type="predicted"/>
<dbReference type="SUPFAM" id="SSF50800">
    <property type="entry name" value="PK beta-barrel domain-like"/>
    <property type="match status" value="1"/>
</dbReference>
<name>A0ABU1U317_9BACL</name>
<keyword evidence="3" id="KW-1185">Reference proteome</keyword>